<dbReference type="EMBL" id="JYDL01000038">
    <property type="protein sequence ID" value="KRX21622.1"/>
    <property type="molecule type" value="Genomic_DNA"/>
</dbReference>
<dbReference type="STRING" id="6336.A0A0V0S4B1"/>
<evidence type="ECO:0000256" key="2">
    <source>
        <dbReference type="ARBA" id="ARBA00004141"/>
    </source>
</evidence>
<evidence type="ECO:0000313" key="10">
    <source>
        <dbReference type="EMBL" id="KRX21622.1"/>
    </source>
</evidence>
<keyword evidence="3 9" id="KW-0813">Transport</keyword>
<dbReference type="GO" id="GO:0015031">
    <property type="term" value="P:protein transport"/>
    <property type="evidence" value="ECO:0007669"/>
    <property type="project" value="UniProtKB-KW"/>
</dbReference>
<keyword evidence="11" id="KW-1185">Reference proteome</keyword>
<feature type="transmembrane region" description="Helical" evidence="9">
    <location>
        <begin position="176"/>
        <end position="197"/>
    </location>
</feature>
<evidence type="ECO:0000256" key="9">
    <source>
        <dbReference type="RuleBase" id="RU363111"/>
    </source>
</evidence>
<dbReference type="GO" id="GO:0012505">
    <property type="term" value="C:endomembrane system"/>
    <property type="evidence" value="ECO:0007669"/>
    <property type="project" value="UniProtKB-ARBA"/>
</dbReference>
<dbReference type="GO" id="GO:0016020">
    <property type="term" value="C:membrane"/>
    <property type="evidence" value="ECO:0007669"/>
    <property type="project" value="UniProtKB-SubCell"/>
</dbReference>
<feature type="transmembrane region" description="Helical" evidence="9">
    <location>
        <begin position="247"/>
        <end position="273"/>
    </location>
</feature>
<accession>A0A0V0S4B1</accession>
<dbReference type="GO" id="GO:0016192">
    <property type="term" value="P:vesicle-mediated transport"/>
    <property type="evidence" value="ECO:0007669"/>
    <property type="project" value="InterPro"/>
</dbReference>
<comment type="similarity">
    <text evidence="8 9">Belongs to the SFT2 family.</text>
</comment>
<organism evidence="10 11">
    <name type="scientific">Trichinella nelsoni</name>
    <dbReference type="NCBI Taxonomy" id="6336"/>
    <lineage>
        <taxon>Eukaryota</taxon>
        <taxon>Metazoa</taxon>
        <taxon>Ecdysozoa</taxon>
        <taxon>Nematoda</taxon>
        <taxon>Enoplea</taxon>
        <taxon>Dorylaimia</taxon>
        <taxon>Trichinellida</taxon>
        <taxon>Trichinellidae</taxon>
        <taxon>Trichinella</taxon>
    </lineage>
</organism>
<dbReference type="AlphaFoldDB" id="A0A0V0S4B1"/>
<comment type="function">
    <text evidence="1 9">May be involved in fusion of retrograde transport vesicles derived from an endocytic compartment with the Golgi complex.</text>
</comment>
<comment type="subcellular location">
    <subcellularLocation>
        <location evidence="2 9">Membrane</location>
        <topology evidence="2 9">Multi-pass membrane protein</topology>
    </subcellularLocation>
</comment>
<feature type="transmembrane region" description="Helical" evidence="9">
    <location>
        <begin position="209"/>
        <end position="227"/>
    </location>
</feature>
<proteinExistence type="inferred from homology"/>
<dbReference type="GO" id="GO:0005737">
    <property type="term" value="C:cytoplasm"/>
    <property type="evidence" value="ECO:0007669"/>
    <property type="project" value="UniProtKB-ARBA"/>
</dbReference>
<keyword evidence="4 9" id="KW-0812">Transmembrane</keyword>
<dbReference type="PANTHER" id="PTHR23137:SF36">
    <property type="entry name" value="VESICLE TRANSPORT PROTEIN SFT2C"/>
    <property type="match status" value="1"/>
</dbReference>
<evidence type="ECO:0000256" key="6">
    <source>
        <dbReference type="ARBA" id="ARBA00022989"/>
    </source>
</evidence>
<gene>
    <name evidence="10" type="primary">SFT2</name>
    <name evidence="10" type="ORF">T07_9353</name>
</gene>
<sequence length="312" mass="34722">RKHNENVLVVDSFVQTIPTSIIGNINTPNSCLAQTRSYHNFPNVNDSGFILIQVLPIWKVQQQFLSSSLPSKYVYTYQDPATQYIATGLSECTDVPVIIAVMSEESLLGSYVKENKAKNNTAFGLLSVGSFKEKIIPMESLVKMLNTDRVNSSEMMSLPPEKNSSWFPTLSRTQRLLGFAFCFISGLICLGLASLYLPLLLLKARKFGTLYTFGSVFFLLSFAILLGPGTFGSHMFSKVRLPLTFVYFSSLFATLFCSIWWRSTLLTFMLAYIPGGERGMRYLTSTVTRLMRSTIIPFSSPSSSSSSSTLPV</sequence>
<comment type="caution">
    <text evidence="10">The sequence shown here is derived from an EMBL/GenBank/DDBJ whole genome shotgun (WGS) entry which is preliminary data.</text>
</comment>
<evidence type="ECO:0000256" key="7">
    <source>
        <dbReference type="ARBA" id="ARBA00023136"/>
    </source>
</evidence>
<dbReference type="PANTHER" id="PTHR23137">
    <property type="entry name" value="VESICLE TRANSPORT PROTEIN-RELATED"/>
    <property type="match status" value="1"/>
</dbReference>
<evidence type="ECO:0000256" key="1">
    <source>
        <dbReference type="ARBA" id="ARBA00003566"/>
    </source>
</evidence>
<comment type="caution">
    <text evidence="9">Lacks conserved residue(s) required for the propagation of feature annotation.</text>
</comment>
<keyword evidence="5 9" id="KW-0653">Protein transport</keyword>
<protein>
    <recommendedName>
        <fullName evidence="9">Vesicle transport protein</fullName>
    </recommendedName>
</protein>
<evidence type="ECO:0000256" key="3">
    <source>
        <dbReference type="ARBA" id="ARBA00022448"/>
    </source>
</evidence>
<name>A0A0V0S4B1_9BILA</name>
<dbReference type="Pfam" id="PF04178">
    <property type="entry name" value="Got1"/>
    <property type="match status" value="1"/>
</dbReference>
<feature type="non-terminal residue" evidence="10">
    <location>
        <position position="1"/>
    </location>
</feature>
<dbReference type="OrthoDB" id="5919514at2759"/>
<keyword evidence="7 9" id="KW-0472">Membrane</keyword>
<evidence type="ECO:0000256" key="5">
    <source>
        <dbReference type="ARBA" id="ARBA00022927"/>
    </source>
</evidence>
<dbReference type="InterPro" id="IPR011691">
    <property type="entry name" value="Vesicle_transpt_SFT2"/>
</dbReference>
<dbReference type="InterPro" id="IPR007305">
    <property type="entry name" value="Vesicle_transpt_Got1/SFT2"/>
</dbReference>
<evidence type="ECO:0000256" key="4">
    <source>
        <dbReference type="ARBA" id="ARBA00022692"/>
    </source>
</evidence>
<reference evidence="10 11" key="1">
    <citation type="submission" date="2015-01" db="EMBL/GenBank/DDBJ databases">
        <title>Evolution of Trichinella species and genotypes.</title>
        <authorList>
            <person name="Korhonen P.K."/>
            <person name="Edoardo P."/>
            <person name="Giuseppe L.R."/>
            <person name="Gasser R.B."/>
        </authorList>
    </citation>
    <scope>NUCLEOTIDE SEQUENCE [LARGE SCALE GENOMIC DNA]</scope>
    <source>
        <strain evidence="10">ISS37</strain>
    </source>
</reference>
<keyword evidence="6 9" id="KW-1133">Transmembrane helix</keyword>
<evidence type="ECO:0000313" key="11">
    <source>
        <dbReference type="Proteomes" id="UP000054630"/>
    </source>
</evidence>
<dbReference type="Proteomes" id="UP000054630">
    <property type="component" value="Unassembled WGS sequence"/>
</dbReference>
<evidence type="ECO:0000256" key="8">
    <source>
        <dbReference type="ARBA" id="ARBA00025800"/>
    </source>
</evidence>